<comment type="caution">
    <text evidence="4">The sequence shown here is derived from an EMBL/GenBank/DDBJ whole genome shotgun (WGS) entry which is preliminary data.</text>
</comment>
<evidence type="ECO:0000259" key="3">
    <source>
        <dbReference type="Pfam" id="PF13406"/>
    </source>
</evidence>
<feature type="domain" description="Transglycosylase SLT" evidence="3">
    <location>
        <begin position="263"/>
        <end position="407"/>
    </location>
</feature>
<evidence type="ECO:0000313" key="5">
    <source>
        <dbReference type="Proteomes" id="UP000178186"/>
    </source>
</evidence>
<feature type="coiled-coil region" evidence="1">
    <location>
        <begin position="180"/>
        <end position="213"/>
    </location>
</feature>
<keyword evidence="1" id="KW-0175">Coiled coil</keyword>
<dbReference type="SUPFAM" id="SSF53955">
    <property type="entry name" value="Lysozyme-like"/>
    <property type="match status" value="1"/>
</dbReference>
<dbReference type="InterPro" id="IPR023346">
    <property type="entry name" value="Lysozyme-like_dom_sf"/>
</dbReference>
<protein>
    <recommendedName>
        <fullName evidence="3">Transglycosylase SLT domain-containing protein</fullName>
    </recommendedName>
</protein>
<dbReference type="Pfam" id="PF13406">
    <property type="entry name" value="SLT_2"/>
    <property type="match status" value="1"/>
</dbReference>
<dbReference type="STRING" id="1802128.A3H64_00570"/>
<name>A0A1G2GWG4_9BACT</name>
<reference evidence="4 5" key="1">
    <citation type="journal article" date="2016" name="Nat. Commun.">
        <title>Thousands of microbial genomes shed light on interconnected biogeochemical processes in an aquifer system.</title>
        <authorList>
            <person name="Anantharaman K."/>
            <person name="Brown C.T."/>
            <person name="Hug L.A."/>
            <person name="Sharon I."/>
            <person name="Castelle C.J."/>
            <person name="Probst A.J."/>
            <person name="Thomas B.C."/>
            <person name="Singh A."/>
            <person name="Wilkins M.J."/>
            <person name="Karaoz U."/>
            <person name="Brodie E.L."/>
            <person name="Williams K.H."/>
            <person name="Hubbard S.S."/>
            <person name="Banfield J.F."/>
        </authorList>
    </citation>
    <scope>NUCLEOTIDE SEQUENCE [LARGE SCALE GENOMIC DNA]</scope>
</reference>
<organism evidence="4 5">
    <name type="scientific">Candidatus Ryanbacteria bacterium RIFCSPLOWO2_02_FULL_45_11c</name>
    <dbReference type="NCBI Taxonomy" id="1802128"/>
    <lineage>
        <taxon>Bacteria</taxon>
        <taxon>Candidatus Ryaniibacteriota</taxon>
    </lineage>
</organism>
<dbReference type="Gene3D" id="1.10.530.10">
    <property type="match status" value="1"/>
</dbReference>
<dbReference type="Gene3D" id="6.10.250.3150">
    <property type="match status" value="1"/>
</dbReference>
<sequence>MSIHKKNTIFLLLAIALAGSFVAYAQEASDAVETRRTQLQSELTGLEQQITGFNLLINKKQGEAASIERDIDIIDAEIDRSKLEIRRRNLAVAELASSIDQKSLSIREMSSIIDRERASLAETMRKLHEYDNVSLIELLLGYDDLSDFFVEVDTIDSLQFAIQASFGNLRADIVRTADARENLQGEKQEQTELRALQEIEKRQQESKEAEKQRLLKVTRGEEANYRQHADARKSRAAAIRSELFLLQGSPAIPFEEALRHAEFASTQTGVRAAFILGIIAQESELGRNIGQCNLSDDPPKYKWQSVMKPSRDHAPYLQVTQELGLDPNAMPVSCPMRDSSGSQVGWGGAMGPAQFIPSTWVLYKDAVSRITGNNPANPWTPRDAFTASGLLLRDNGAVGGRSAELKAAAKYFAGGNWDSYLGRSYANQVLAKVDKYQEQVTFLKSLAQQ</sequence>
<dbReference type="InterPro" id="IPR031304">
    <property type="entry name" value="SLT_2"/>
</dbReference>
<accession>A0A1G2GWG4</accession>
<evidence type="ECO:0000256" key="2">
    <source>
        <dbReference type="SAM" id="SignalP"/>
    </source>
</evidence>
<gene>
    <name evidence="4" type="ORF">A3H64_00570</name>
</gene>
<dbReference type="EMBL" id="MHNY01000043">
    <property type="protein sequence ID" value="OGZ54554.1"/>
    <property type="molecule type" value="Genomic_DNA"/>
</dbReference>
<feature type="chain" id="PRO_5009583031" description="Transglycosylase SLT domain-containing protein" evidence="2">
    <location>
        <begin position="26"/>
        <end position="449"/>
    </location>
</feature>
<keyword evidence="2" id="KW-0732">Signal</keyword>
<dbReference type="Proteomes" id="UP000178186">
    <property type="component" value="Unassembled WGS sequence"/>
</dbReference>
<evidence type="ECO:0000256" key="1">
    <source>
        <dbReference type="SAM" id="Coils"/>
    </source>
</evidence>
<proteinExistence type="predicted"/>
<evidence type="ECO:0000313" key="4">
    <source>
        <dbReference type="EMBL" id="OGZ54554.1"/>
    </source>
</evidence>
<dbReference type="AlphaFoldDB" id="A0A1G2GWG4"/>
<feature type="signal peptide" evidence="2">
    <location>
        <begin position="1"/>
        <end position="25"/>
    </location>
</feature>